<dbReference type="InterPro" id="IPR014729">
    <property type="entry name" value="Rossmann-like_a/b/a_fold"/>
</dbReference>
<evidence type="ECO:0000256" key="2">
    <source>
        <dbReference type="ARBA" id="ARBA00022598"/>
    </source>
</evidence>
<dbReference type="UniPathway" id="UPA00253"/>
<evidence type="ECO:0000313" key="8">
    <source>
        <dbReference type="Proteomes" id="UP000029725"/>
    </source>
</evidence>
<dbReference type="GO" id="GO:0003952">
    <property type="term" value="F:NAD+ synthase (glutamine-hydrolyzing) activity"/>
    <property type="evidence" value="ECO:0007669"/>
    <property type="project" value="InterPro"/>
</dbReference>
<dbReference type="GO" id="GO:0005524">
    <property type="term" value="F:ATP binding"/>
    <property type="evidence" value="ECO:0007669"/>
    <property type="project" value="UniProtKB-KW"/>
</dbReference>
<dbReference type="InterPro" id="IPR022310">
    <property type="entry name" value="NAD/GMP_synthase"/>
</dbReference>
<dbReference type="OrthoDB" id="2020662at2759"/>
<dbReference type="GO" id="GO:0005737">
    <property type="term" value="C:cytoplasm"/>
    <property type="evidence" value="ECO:0007669"/>
    <property type="project" value="InterPro"/>
</dbReference>
<keyword evidence="3" id="KW-0547">Nucleotide-binding</keyword>
<keyword evidence="4" id="KW-0067">ATP-binding</keyword>
<dbReference type="PANTHER" id="PTHR23090">
    <property type="entry name" value="NH 3 /GLUTAMINE-DEPENDENT NAD + SYNTHETASE"/>
    <property type="match status" value="1"/>
</dbReference>
<dbReference type="Gene3D" id="3.40.50.620">
    <property type="entry name" value="HUPs"/>
    <property type="match status" value="1"/>
</dbReference>
<feature type="domain" description="NAD/GMP synthase" evidence="6">
    <location>
        <begin position="16"/>
        <end position="183"/>
    </location>
</feature>
<dbReference type="RefSeq" id="XP_013239539.1">
    <property type="nucleotide sequence ID" value="XM_013384085.1"/>
</dbReference>
<evidence type="ECO:0000259" key="6">
    <source>
        <dbReference type="Pfam" id="PF02540"/>
    </source>
</evidence>
<protein>
    <recommendedName>
        <fullName evidence="6">NAD/GMP synthase domain-containing protein</fullName>
    </recommendedName>
</protein>
<evidence type="ECO:0000256" key="3">
    <source>
        <dbReference type="ARBA" id="ARBA00022741"/>
    </source>
</evidence>
<reference evidence="7 8" key="1">
    <citation type="submission" date="2014-04" db="EMBL/GenBank/DDBJ databases">
        <title>A new species of microsporidia sheds light on the evolution of extreme parasitism.</title>
        <authorList>
            <person name="Haag K.L."/>
            <person name="James T.Y."/>
            <person name="Larsson R."/>
            <person name="Schaer T.M."/>
            <person name="Refardt D."/>
            <person name="Pombert J.-F."/>
            <person name="Ebert D."/>
        </authorList>
    </citation>
    <scope>NUCLEOTIDE SEQUENCE [LARGE SCALE GENOMIC DNA]</scope>
    <source>
        <strain evidence="7 8">UGP3</strain>
        <tissue evidence="7">Spores</tissue>
    </source>
</reference>
<comment type="pathway">
    <text evidence="1">Cofactor biosynthesis; NAD(+) biosynthesis.</text>
</comment>
<proteinExistence type="predicted"/>
<keyword evidence="8" id="KW-1185">Reference proteome</keyword>
<dbReference type="GeneID" id="25258015"/>
<dbReference type="NCBIfam" id="TIGR00552">
    <property type="entry name" value="nadE"/>
    <property type="match status" value="1"/>
</dbReference>
<dbReference type="InterPro" id="IPR003694">
    <property type="entry name" value="NAD_synthase"/>
</dbReference>
<dbReference type="AlphaFoldDB" id="A0A098VVD4"/>
<evidence type="ECO:0000256" key="5">
    <source>
        <dbReference type="ARBA" id="ARBA00023027"/>
    </source>
</evidence>
<evidence type="ECO:0000256" key="1">
    <source>
        <dbReference type="ARBA" id="ARBA00004790"/>
    </source>
</evidence>
<dbReference type="VEuPathDB" id="MicrosporidiaDB:DI09_110p130"/>
<dbReference type="EMBL" id="JMKJ01000012">
    <property type="protein sequence ID" value="KGG53103.1"/>
    <property type="molecule type" value="Genomic_DNA"/>
</dbReference>
<organism evidence="7 8">
    <name type="scientific">Mitosporidium daphniae</name>
    <dbReference type="NCBI Taxonomy" id="1485682"/>
    <lineage>
        <taxon>Eukaryota</taxon>
        <taxon>Fungi</taxon>
        <taxon>Fungi incertae sedis</taxon>
        <taxon>Microsporidia</taxon>
        <taxon>Mitosporidium</taxon>
    </lineage>
</organism>
<dbReference type="GO" id="GO:0009435">
    <property type="term" value="P:NAD+ biosynthetic process"/>
    <property type="evidence" value="ECO:0007669"/>
    <property type="project" value="UniProtKB-UniPathway"/>
</dbReference>
<name>A0A098VVD4_9MICR</name>
<sequence length="216" mass="24665">MDDVVESARNSVPTLKANSQVAYQNLQARLRMVLSYYISQMSSNALVLSASNLDETITGHFTKYDCSSGDLNPIGSIHKSQVRSMVNYFWETHGTDKFGILREYDLHLIVSILCATPCAELDSQFKSDEVALRYLSYQDELQMTYDKIEHMSKLRKEKNYGLSSLSKDSAQFINRYLKNRHKSTALAPTLHLSIDSVDGRRYDRRPLFYSAKLIGK</sequence>
<gene>
    <name evidence="7" type="ORF">DI09_110p130</name>
</gene>
<keyword evidence="2" id="KW-0436">Ligase</keyword>
<dbReference type="HOGENOM" id="CLU_084073_0_0_1"/>
<dbReference type="SUPFAM" id="SSF52402">
    <property type="entry name" value="Adenine nucleotide alpha hydrolases-like"/>
    <property type="match status" value="1"/>
</dbReference>
<dbReference type="Pfam" id="PF02540">
    <property type="entry name" value="NAD_synthase"/>
    <property type="match status" value="1"/>
</dbReference>
<dbReference type="Proteomes" id="UP000029725">
    <property type="component" value="Unassembled WGS sequence"/>
</dbReference>
<evidence type="ECO:0000313" key="7">
    <source>
        <dbReference type="EMBL" id="KGG53103.1"/>
    </source>
</evidence>
<dbReference type="CDD" id="cd00553">
    <property type="entry name" value="NAD_synthase"/>
    <property type="match status" value="1"/>
</dbReference>
<evidence type="ECO:0000256" key="4">
    <source>
        <dbReference type="ARBA" id="ARBA00022840"/>
    </source>
</evidence>
<accession>A0A098VVD4</accession>
<dbReference type="PANTHER" id="PTHR23090:SF9">
    <property type="entry name" value="GLUTAMINE-DEPENDENT NAD(+) SYNTHETASE"/>
    <property type="match status" value="1"/>
</dbReference>
<keyword evidence="5" id="KW-0520">NAD</keyword>
<comment type="caution">
    <text evidence="7">The sequence shown here is derived from an EMBL/GenBank/DDBJ whole genome shotgun (WGS) entry which is preliminary data.</text>
</comment>
<dbReference type="GO" id="GO:0004359">
    <property type="term" value="F:glutaminase activity"/>
    <property type="evidence" value="ECO:0007669"/>
    <property type="project" value="InterPro"/>
</dbReference>